<dbReference type="Pfam" id="PF14478">
    <property type="entry name" value="DUF4430"/>
    <property type="match status" value="1"/>
</dbReference>
<keyword evidence="3" id="KW-1185">Reference proteome</keyword>
<comment type="caution">
    <text evidence="2">The sequence shown here is derived from an EMBL/GenBank/DDBJ whole genome shotgun (WGS) entry which is preliminary data.</text>
</comment>
<dbReference type="Proteomes" id="UP000746471">
    <property type="component" value="Unassembled WGS sequence"/>
</dbReference>
<dbReference type="Gene3D" id="2.170.130.30">
    <property type="match status" value="1"/>
</dbReference>
<dbReference type="InterPro" id="IPR027954">
    <property type="entry name" value="Transcobalamin-like_C"/>
</dbReference>
<name>A0ABS5PR80_9FIRM</name>
<protein>
    <submittedName>
        <fullName evidence="2">DUF4430 domain-containing protein</fullName>
    </submittedName>
</protein>
<evidence type="ECO:0000313" key="3">
    <source>
        <dbReference type="Proteomes" id="UP000746471"/>
    </source>
</evidence>
<evidence type="ECO:0000259" key="1">
    <source>
        <dbReference type="Pfam" id="PF14478"/>
    </source>
</evidence>
<reference evidence="2 3" key="1">
    <citation type="submission" date="2021-05" db="EMBL/GenBank/DDBJ databases">
        <title>Fusibacter ferrireducens sp. nov., an anaerobic, sulfur- and Fe-reducing bacterium isolated from the mangrove sediment.</title>
        <authorList>
            <person name="Qiu D."/>
        </authorList>
    </citation>
    <scope>NUCLEOTIDE SEQUENCE [LARGE SCALE GENOMIC DNA]</scope>
    <source>
        <strain evidence="2 3">DSM 12116</strain>
    </source>
</reference>
<gene>
    <name evidence="2" type="ORF">KHM83_13370</name>
</gene>
<dbReference type="EMBL" id="JAHBCL010000023">
    <property type="protein sequence ID" value="MBS7527670.1"/>
    <property type="molecule type" value="Genomic_DNA"/>
</dbReference>
<feature type="domain" description="Transcobalamin-like C-terminal" evidence="1">
    <location>
        <begin position="179"/>
        <end position="256"/>
    </location>
</feature>
<sequence length="271" mass="30550">MWFKNKKKQVMMLVIMVVVLTFAFWYGGNAPGLRGWHTTDATRDHDKISYNEYNSESIDEVESTDKVESTDEVENTEVGLGDIETDTTPSDFSDSSLRGMIINEETGLDQYQTAPVPEGMPIPVEPESVVISDTQYTATLSISCSTILENMAWLEDEKVSLVPDDGWILAPMEVTFYEGESVFNVLLRTCKQLKIHMEYQNTPIYNSAYIEGIHNLYEFDCGEQSGWMYSVNGWFPNYGCSRYGLQDGDSIEWQYTCNLGEDIGGSEAVGD</sequence>
<organism evidence="2 3">
    <name type="scientific">Fusibacter paucivorans</name>
    <dbReference type="NCBI Taxonomy" id="76009"/>
    <lineage>
        <taxon>Bacteria</taxon>
        <taxon>Bacillati</taxon>
        <taxon>Bacillota</taxon>
        <taxon>Clostridia</taxon>
        <taxon>Eubacteriales</taxon>
        <taxon>Eubacteriales Family XII. Incertae Sedis</taxon>
        <taxon>Fusibacter</taxon>
    </lineage>
</organism>
<evidence type="ECO:0000313" key="2">
    <source>
        <dbReference type="EMBL" id="MBS7527670.1"/>
    </source>
</evidence>
<accession>A0ABS5PR80</accession>
<proteinExistence type="predicted"/>
<dbReference type="RefSeq" id="WP_213237531.1">
    <property type="nucleotide sequence ID" value="NZ_JAHBCL010000023.1"/>
</dbReference>